<dbReference type="InParanoid" id="A0A061F981"/>
<reference evidence="2 3" key="1">
    <citation type="journal article" date="2013" name="Genome Biol.">
        <title>The genome sequence of the most widely cultivated cacao type and its use to identify candidate genes regulating pod color.</title>
        <authorList>
            <person name="Motamayor J.C."/>
            <person name="Mockaitis K."/>
            <person name="Schmutz J."/>
            <person name="Haiminen N."/>
            <person name="Iii D.L."/>
            <person name="Cornejo O."/>
            <person name="Findley S.D."/>
            <person name="Zheng P."/>
            <person name="Utro F."/>
            <person name="Royaert S."/>
            <person name="Saski C."/>
            <person name="Jenkins J."/>
            <person name="Podicheti R."/>
            <person name="Zhao M."/>
            <person name="Scheffler B.E."/>
            <person name="Stack J.C."/>
            <person name="Feltus F.A."/>
            <person name="Mustiga G.M."/>
            <person name="Amores F."/>
            <person name="Phillips W."/>
            <person name="Marelli J.P."/>
            <person name="May G.D."/>
            <person name="Shapiro H."/>
            <person name="Ma J."/>
            <person name="Bustamante C.D."/>
            <person name="Schnell R.J."/>
            <person name="Main D."/>
            <person name="Gilbert D."/>
            <person name="Parida L."/>
            <person name="Kuhn D.N."/>
        </authorList>
    </citation>
    <scope>NUCLEOTIDE SEQUENCE [LARGE SCALE GENOMIC DNA]</scope>
    <source>
        <strain evidence="3">cv. Matina 1-6</strain>
    </source>
</reference>
<dbReference type="InterPro" id="IPR044730">
    <property type="entry name" value="RNase_H-like_dom_plant"/>
</dbReference>
<dbReference type="PANTHER" id="PTHR33033:SF121">
    <property type="entry name" value="POLYNUCLEOTIDYL TRANSFERASE, RIBONUCLEASE H-LIKE SUPERFAMILY PROTEIN"/>
    <property type="match status" value="1"/>
</dbReference>
<gene>
    <name evidence="2" type="ORF">TCM_032186</name>
</gene>
<evidence type="ECO:0000313" key="2">
    <source>
        <dbReference type="EMBL" id="EOY13586.1"/>
    </source>
</evidence>
<dbReference type="Pfam" id="PF13456">
    <property type="entry name" value="RVT_3"/>
    <property type="match status" value="1"/>
</dbReference>
<dbReference type="InterPro" id="IPR012337">
    <property type="entry name" value="RNaseH-like_sf"/>
</dbReference>
<dbReference type="SUPFAM" id="SSF53098">
    <property type="entry name" value="Ribonuclease H-like"/>
    <property type="match status" value="1"/>
</dbReference>
<proteinExistence type="predicted"/>
<name>A0A061F981_THECC</name>
<dbReference type="GO" id="GO:0003676">
    <property type="term" value="F:nucleic acid binding"/>
    <property type="evidence" value="ECO:0007669"/>
    <property type="project" value="InterPro"/>
</dbReference>
<dbReference type="AlphaFoldDB" id="A0A061F981"/>
<feature type="domain" description="RNase H type-1" evidence="1">
    <location>
        <begin position="1"/>
        <end position="134"/>
    </location>
</feature>
<dbReference type="EMBL" id="CM001885">
    <property type="protein sequence ID" value="EOY13586.1"/>
    <property type="molecule type" value="Genomic_DNA"/>
</dbReference>
<sequence length="144" mass="16348">MYRQMKFNVDGAARGCPGPAGIGGILRDHRGYVKIIFSKAIGGADSNLAETMAVREALLTYSVSRWKENHKLLIESDSSNAVKWTNHPDTAPWRMRKLILQMGRLKREVEGWEIRHVRREANQRTDTLAKEGVQLQSAILRTFT</sequence>
<dbReference type="InterPro" id="IPR002156">
    <property type="entry name" value="RNaseH_domain"/>
</dbReference>
<organism evidence="2 3">
    <name type="scientific">Theobroma cacao</name>
    <name type="common">Cacao</name>
    <name type="synonym">Cocoa</name>
    <dbReference type="NCBI Taxonomy" id="3641"/>
    <lineage>
        <taxon>Eukaryota</taxon>
        <taxon>Viridiplantae</taxon>
        <taxon>Streptophyta</taxon>
        <taxon>Embryophyta</taxon>
        <taxon>Tracheophyta</taxon>
        <taxon>Spermatophyta</taxon>
        <taxon>Magnoliopsida</taxon>
        <taxon>eudicotyledons</taxon>
        <taxon>Gunneridae</taxon>
        <taxon>Pentapetalae</taxon>
        <taxon>rosids</taxon>
        <taxon>malvids</taxon>
        <taxon>Malvales</taxon>
        <taxon>Malvaceae</taxon>
        <taxon>Byttnerioideae</taxon>
        <taxon>Theobroma</taxon>
    </lineage>
</organism>
<evidence type="ECO:0000259" key="1">
    <source>
        <dbReference type="PROSITE" id="PS50879"/>
    </source>
</evidence>
<dbReference type="PANTHER" id="PTHR33033">
    <property type="entry name" value="POLYNUCLEOTIDYL TRANSFERASE, RIBONUCLEASE H-LIKE SUPERFAMILY PROTEIN-RELATED"/>
    <property type="match status" value="1"/>
</dbReference>
<dbReference type="OMA" id="RRIIMQI"/>
<dbReference type="HOGENOM" id="CLU_000680_21_3_1"/>
<accession>A0A061F981</accession>
<dbReference type="CDD" id="cd06222">
    <property type="entry name" value="RNase_H_like"/>
    <property type="match status" value="1"/>
</dbReference>
<dbReference type="GO" id="GO:0004523">
    <property type="term" value="F:RNA-DNA hybrid ribonuclease activity"/>
    <property type="evidence" value="ECO:0007669"/>
    <property type="project" value="InterPro"/>
</dbReference>
<protein>
    <recommendedName>
        <fullName evidence="1">RNase H type-1 domain-containing protein</fullName>
    </recommendedName>
</protein>
<dbReference type="eggNOG" id="ENOG502SU30">
    <property type="taxonomic scope" value="Eukaryota"/>
</dbReference>
<dbReference type="Proteomes" id="UP000026915">
    <property type="component" value="Chromosome 7"/>
</dbReference>
<evidence type="ECO:0000313" key="3">
    <source>
        <dbReference type="Proteomes" id="UP000026915"/>
    </source>
</evidence>
<dbReference type="PROSITE" id="PS50879">
    <property type="entry name" value="RNASE_H_1"/>
    <property type="match status" value="1"/>
</dbReference>
<dbReference type="InterPro" id="IPR036397">
    <property type="entry name" value="RNaseH_sf"/>
</dbReference>
<dbReference type="Gene3D" id="3.30.420.10">
    <property type="entry name" value="Ribonuclease H-like superfamily/Ribonuclease H"/>
    <property type="match status" value="1"/>
</dbReference>
<keyword evidence="3" id="KW-1185">Reference proteome</keyword>
<dbReference type="Gramene" id="EOY13586">
    <property type="protein sequence ID" value="EOY13586"/>
    <property type="gene ID" value="TCM_032186"/>
</dbReference>